<dbReference type="SUPFAM" id="SSF52058">
    <property type="entry name" value="L domain-like"/>
    <property type="match status" value="1"/>
</dbReference>
<gene>
    <name evidence="3" type="ORF">V1478_011206</name>
</gene>
<sequence length="367" mass="42121">MDLDPAEMVNEVKEKVILHWNCRGLTELPEIIRKYGSHIQEIYLKWNKLTTLPPWIIELFNVTNLYIYGNLIKELPVELGNMSQLTVLDLSANKLKEIPSSIGNLINIESLLFNDNYIKKLPMEMSQLHNLEVLSLSGNEFVALPEWLGSLPKLKELNADNNYLKELPNRLTLAPKVSVISVCSNRLKYLPLNGFLSSPCIRFDANEYLNYLSYPVLIQLAYQIHTSVTGDSVNILGYKQQLYTQLIINGTTDEFITFCFRYKHILNISTSPINVKVVYKQNTKRNFDFLMSSINCASYNLLINGPATICVNSHCQQPIFTEAWIIVGIIHHIYSIPTIALCCSRSCAFKFMDNSNMMLNFRWYCIN</sequence>
<dbReference type="Proteomes" id="UP001607302">
    <property type="component" value="Unassembled WGS sequence"/>
</dbReference>
<dbReference type="PANTHER" id="PTHR48051:SF42">
    <property type="entry name" value="LEUCINE-RICH REPEAT-CONTAINING PROTEIN 18-LIKE"/>
    <property type="match status" value="1"/>
</dbReference>
<comment type="caution">
    <text evidence="3">The sequence shown here is derived from an EMBL/GenBank/DDBJ whole genome shotgun (WGS) entry which is preliminary data.</text>
</comment>
<dbReference type="InterPro" id="IPR032675">
    <property type="entry name" value="LRR_dom_sf"/>
</dbReference>
<reference evidence="3 4" key="1">
    <citation type="journal article" date="2024" name="Ann. Entomol. Soc. Am.">
        <title>Genomic analyses of the southern and eastern yellowjacket wasps (Hymenoptera: Vespidae) reveal evolutionary signatures of social life.</title>
        <authorList>
            <person name="Catto M.A."/>
            <person name="Caine P.B."/>
            <person name="Orr S.E."/>
            <person name="Hunt B.G."/>
            <person name="Goodisman M.A.D."/>
        </authorList>
    </citation>
    <scope>NUCLEOTIDE SEQUENCE [LARGE SCALE GENOMIC DNA]</scope>
    <source>
        <strain evidence="3">233</strain>
        <tissue evidence="3">Head and thorax</tissue>
    </source>
</reference>
<keyword evidence="1" id="KW-0433">Leucine-rich repeat</keyword>
<dbReference type="SMART" id="SM00364">
    <property type="entry name" value="LRR_BAC"/>
    <property type="match status" value="3"/>
</dbReference>
<dbReference type="EMBL" id="JAUDFV010000151">
    <property type="protein sequence ID" value="KAL2718787.1"/>
    <property type="molecule type" value="Genomic_DNA"/>
</dbReference>
<accession>A0ABD2ADU1</accession>
<protein>
    <submittedName>
        <fullName evidence="3">Leucine-rich repeat-containing protein 28-like isoform X3</fullName>
    </submittedName>
</protein>
<dbReference type="InterPro" id="IPR003591">
    <property type="entry name" value="Leu-rich_rpt_typical-subtyp"/>
</dbReference>
<dbReference type="Pfam" id="PF00560">
    <property type="entry name" value="LRR_1"/>
    <property type="match status" value="1"/>
</dbReference>
<dbReference type="InterPro" id="IPR050216">
    <property type="entry name" value="LRR_domain-containing"/>
</dbReference>
<dbReference type="PROSITE" id="PS51450">
    <property type="entry name" value="LRR"/>
    <property type="match status" value="2"/>
</dbReference>
<evidence type="ECO:0000313" key="4">
    <source>
        <dbReference type="Proteomes" id="UP001607302"/>
    </source>
</evidence>
<dbReference type="AlphaFoldDB" id="A0ABD2ADU1"/>
<evidence type="ECO:0000313" key="3">
    <source>
        <dbReference type="EMBL" id="KAL2718787.1"/>
    </source>
</evidence>
<keyword evidence="4" id="KW-1185">Reference proteome</keyword>
<dbReference type="InterPro" id="IPR001611">
    <property type="entry name" value="Leu-rich_rpt"/>
</dbReference>
<dbReference type="SMART" id="SM00369">
    <property type="entry name" value="LRR_TYP"/>
    <property type="match status" value="4"/>
</dbReference>
<evidence type="ECO:0000256" key="1">
    <source>
        <dbReference type="ARBA" id="ARBA00022614"/>
    </source>
</evidence>
<dbReference type="Gene3D" id="3.80.10.10">
    <property type="entry name" value="Ribonuclease Inhibitor"/>
    <property type="match status" value="1"/>
</dbReference>
<keyword evidence="2" id="KW-0677">Repeat</keyword>
<evidence type="ECO:0000256" key="2">
    <source>
        <dbReference type="ARBA" id="ARBA00022737"/>
    </source>
</evidence>
<dbReference type="Pfam" id="PF13855">
    <property type="entry name" value="LRR_8"/>
    <property type="match status" value="1"/>
</dbReference>
<organism evidence="3 4">
    <name type="scientific">Vespula squamosa</name>
    <name type="common">Southern yellow jacket</name>
    <name type="synonym">Wasp</name>
    <dbReference type="NCBI Taxonomy" id="30214"/>
    <lineage>
        <taxon>Eukaryota</taxon>
        <taxon>Metazoa</taxon>
        <taxon>Ecdysozoa</taxon>
        <taxon>Arthropoda</taxon>
        <taxon>Hexapoda</taxon>
        <taxon>Insecta</taxon>
        <taxon>Pterygota</taxon>
        <taxon>Neoptera</taxon>
        <taxon>Endopterygota</taxon>
        <taxon>Hymenoptera</taxon>
        <taxon>Apocrita</taxon>
        <taxon>Aculeata</taxon>
        <taxon>Vespoidea</taxon>
        <taxon>Vespidae</taxon>
        <taxon>Vespinae</taxon>
        <taxon>Vespula</taxon>
    </lineage>
</organism>
<proteinExistence type="predicted"/>
<name>A0ABD2ADU1_VESSQ</name>
<dbReference type="PANTHER" id="PTHR48051">
    <property type="match status" value="1"/>
</dbReference>